<comment type="caution">
    <text evidence="1">The sequence shown here is derived from an EMBL/GenBank/DDBJ whole genome shotgun (WGS) entry which is preliminary data.</text>
</comment>
<proteinExistence type="predicted"/>
<evidence type="ECO:0000313" key="1">
    <source>
        <dbReference type="EMBL" id="GIE94576.1"/>
    </source>
</evidence>
<reference evidence="1" key="1">
    <citation type="submission" date="2021-01" db="EMBL/GenBank/DDBJ databases">
        <title>Whole genome shotgun sequence of Actinoplanes rishiriensis NBRC 108556.</title>
        <authorList>
            <person name="Komaki H."/>
            <person name="Tamura T."/>
        </authorList>
    </citation>
    <scope>NUCLEOTIDE SEQUENCE</scope>
    <source>
        <strain evidence="1">NBRC 108556</strain>
    </source>
</reference>
<keyword evidence="2" id="KW-1185">Reference proteome</keyword>
<evidence type="ECO:0000313" key="2">
    <source>
        <dbReference type="Proteomes" id="UP000636960"/>
    </source>
</evidence>
<dbReference type="EMBL" id="BOMV01000014">
    <property type="protein sequence ID" value="GIE94576.1"/>
    <property type="molecule type" value="Genomic_DNA"/>
</dbReference>
<accession>A0A919JSW9</accession>
<dbReference type="Proteomes" id="UP000636960">
    <property type="component" value="Unassembled WGS sequence"/>
</dbReference>
<sequence length="91" mass="9111">MTKYRAWGRFDAFGGDAFGGDAFEGDAFEGDAFEGDAFGGDAFGGDAFGGMSGGGLVRRVGRPVAERAAARGCGLPGWPAIRSRAGGGDAA</sequence>
<name>A0A919JSW9_9ACTN</name>
<organism evidence="1 2">
    <name type="scientific">Paractinoplanes rishiriensis</name>
    <dbReference type="NCBI Taxonomy" id="1050105"/>
    <lineage>
        <taxon>Bacteria</taxon>
        <taxon>Bacillati</taxon>
        <taxon>Actinomycetota</taxon>
        <taxon>Actinomycetes</taxon>
        <taxon>Micromonosporales</taxon>
        <taxon>Micromonosporaceae</taxon>
        <taxon>Paractinoplanes</taxon>
    </lineage>
</organism>
<protein>
    <submittedName>
        <fullName evidence="1">Uncharacterized protein</fullName>
    </submittedName>
</protein>
<gene>
    <name evidence="1" type="ORF">Ari01nite_20410</name>
</gene>
<dbReference type="AlphaFoldDB" id="A0A919JSW9"/>